<feature type="compositionally biased region" description="Low complexity" evidence="1">
    <location>
        <begin position="62"/>
        <end position="71"/>
    </location>
</feature>
<reference evidence="3" key="1">
    <citation type="submission" date="2022-11" db="UniProtKB">
        <authorList>
            <consortium name="WormBaseParasite"/>
        </authorList>
    </citation>
    <scope>IDENTIFICATION</scope>
</reference>
<dbReference type="WBParaSite" id="nRc.2.0.1.t33878-RA">
    <property type="protein sequence ID" value="nRc.2.0.1.t33878-RA"/>
    <property type="gene ID" value="nRc.2.0.1.g33878"/>
</dbReference>
<evidence type="ECO:0000256" key="1">
    <source>
        <dbReference type="SAM" id="MobiDB-lite"/>
    </source>
</evidence>
<sequence>ADFISPPDQPRSAIDPAPAAVQESAPIAAVVPEEQQTTETTTTTTTTTKVTTRKAPPDPACSTESKSVSTAKTKKVDSI</sequence>
<organism evidence="2 3">
    <name type="scientific">Romanomermis culicivorax</name>
    <name type="common">Nematode worm</name>
    <dbReference type="NCBI Taxonomy" id="13658"/>
    <lineage>
        <taxon>Eukaryota</taxon>
        <taxon>Metazoa</taxon>
        <taxon>Ecdysozoa</taxon>
        <taxon>Nematoda</taxon>
        <taxon>Enoplea</taxon>
        <taxon>Dorylaimia</taxon>
        <taxon>Mermithida</taxon>
        <taxon>Mermithoidea</taxon>
        <taxon>Mermithidae</taxon>
        <taxon>Romanomermis</taxon>
    </lineage>
</organism>
<dbReference type="Proteomes" id="UP000887565">
    <property type="component" value="Unplaced"/>
</dbReference>
<protein>
    <submittedName>
        <fullName evidence="3">Uncharacterized protein</fullName>
    </submittedName>
</protein>
<keyword evidence="2" id="KW-1185">Reference proteome</keyword>
<accession>A0A915K6B7</accession>
<name>A0A915K6B7_ROMCU</name>
<feature type="compositionally biased region" description="Low complexity" evidence="1">
    <location>
        <begin position="37"/>
        <end position="50"/>
    </location>
</feature>
<evidence type="ECO:0000313" key="3">
    <source>
        <dbReference type="WBParaSite" id="nRc.2.0.1.t33878-RA"/>
    </source>
</evidence>
<dbReference type="AlphaFoldDB" id="A0A915K6B7"/>
<proteinExistence type="predicted"/>
<feature type="region of interest" description="Disordered" evidence="1">
    <location>
        <begin position="1"/>
        <end position="79"/>
    </location>
</feature>
<evidence type="ECO:0000313" key="2">
    <source>
        <dbReference type="Proteomes" id="UP000887565"/>
    </source>
</evidence>